<reference evidence="1" key="1">
    <citation type="submission" date="2018-05" db="EMBL/GenBank/DDBJ databases">
        <authorList>
            <person name="Lanie J.A."/>
            <person name="Ng W.-L."/>
            <person name="Kazmierczak K.M."/>
            <person name="Andrzejewski T.M."/>
            <person name="Davidsen T.M."/>
            <person name="Wayne K.J."/>
            <person name="Tettelin H."/>
            <person name="Glass J.I."/>
            <person name="Rusch D."/>
            <person name="Podicherti R."/>
            <person name="Tsui H.-C.T."/>
            <person name="Winkler M.E."/>
        </authorList>
    </citation>
    <scope>NUCLEOTIDE SEQUENCE</scope>
</reference>
<dbReference type="GO" id="GO:0019546">
    <property type="term" value="P:L-arginine deiminase pathway"/>
    <property type="evidence" value="ECO:0007669"/>
    <property type="project" value="TreeGrafter"/>
</dbReference>
<dbReference type="SUPFAM" id="SSF55909">
    <property type="entry name" value="Pentein"/>
    <property type="match status" value="1"/>
</dbReference>
<evidence type="ECO:0000313" key="1">
    <source>
        <dbReference type="EMBL" id="SVA84338.1"/>
    </source>
</evidence>
<dbReference type="PANTHER" id="PTHR47271:SF2">
    <property type="entry name" value="ARGININE DEIMINASE"/>
    <property type="match status" value="1"/>
</dbReference>
<dbReference type="AlphaFoldDB" id="A0A381Z508"/>
<name>A0A381Z508_9ZZZZ</name>
<organism evidence="1">
    <name type="scientific">marine metagenome</name>
    <dbReference type="NCBI Taxonomy" id="408172"/>
    <lineage>
        <taxon>unclassified sequences</taxon>
        <taxon>metagenomes</taxon>
        <taxon>ecological metagenomes</taxon>
    </lineage>
</organism>
<evidence type="ECO:0008006" key="2">
    <source>
        <dbReference type="Google" id="ProtNLM"/>
    </source>
</evidence>
<dbReference type="Gene3D" id="3.75.10.10">
    <property type="entry name" value="L-arginine/glycine Amidinotransferase, Chain A"/>
    <property type="match status" value="1"/>
</dbReference>
<feature type="non-terminal residue" evidence="1">
    <location>
        <position position="1"/>
    </location>
</feature>
<dbReference type="PANTHER" id="PTHR47271">
    <property type="entry name" value="ARGININE DEIMINASE"/>
    <property type="match status" value="1"/>
</dbReference>
<dbReference type="GO" id="GO:0016990">
    <property type="term" value="F:arginine deiminase activity"/>
    <property type="evidence" value="ECO:0007669"/>
    <property type="project" value="TreeGrafter"/>
</dbReference>
<dbReference type="EMBL" id="UINC01019977">
    <property type="protein sequence ID" value="SVA84338.1"/>
    <property type="molecule type" value="Genomic_DNA"/>
</dbReference>
<accession>A0A381Z508</accession>
<proteinExistence type="predicted"/>
<sequence>VNRVECNSMVDPLLRVIMKSPDNAWKNINNVNKNWKDLHFIAEPKFDKAVFQYKTLISLIESFGTEILMLPSDDETTLDSIYTHDAGIATSKGIIICNMGKEARKNEPKALKNFLFHNNISVVGEIKYPGIIEGGDIIWINKRTIAVGEGYRTNKEGIQQLKDILGDEIDDIIPVPLPHWLGPESCLHLMSNVSPIDHNLFLIYPKLLPARFLEFLKSLNIKLINVPDEEYESMACNVLSLAPKKCIMMSGNPITQTLLESNNVEVFTYDGSEISLKGAGGPTCLTRPIYRQG</sequence>
<protein>
    <recommendedName>
        <fullName evidence="2">Amidinotransferase</fullName>
    </recommendedName>
</protein>
<dbReference type="Pfam" id="PF02274">
    <property type="entry name" value="ADI"/>
    <property type="match status" value="2"/>
</dbReference>
<gene>
    <name evidence="1" type="ORF">METZ01_LOCUS137192</name>
</gene>